<reference evidence="2" key="1">
    <citation type="submission" date="2023-08" db="EMBL/GenBank/DDBJ databases">
        <authorList>
            <person name="Chen Y."/>
            <person name="Shah S."/>
            <person name="Dougan E. K."/>
            <person name="Thang M."/>
            <person name="Chan C."/>
        </authorList>
    </citation>
    <scope>NUCLEOTIDE SEQUENCE</scope>
</reference>
<dbReference type="PANTHER" id="PTHR37028:SF4">
    <property type="entry name" value="ALMS MOTIF DOMAIN-CONTAINING PROTEIN"/>
    <property type="match status" value="1"/>
</dbReference>
<sequence>MAERSLLVQLLLEERRKRLDFSPRHLSFSRHQDSERTISAPSTFERPDEACRHCGGDVLLDSAFCRHCGQQQERPEVLAFDSEASRASKGQATPRGFQERVREWSQQHQMSLRKQDLARRKQEARLKEQCTFQPAINGKSELFARRARGCYAEALPQRLYNDAQRRSTLRNKAKELLDAEDLYQCTFTPQINHRSDNGRVPLHLRTKAIQQMKQDRLKASQEEQQQSQQGSFRPCISARSQRLAQNRRRQDRSRSLDSRRAASAEPCTRPRLCEAPPAFIARQESFEKEKQFRMQVRRQHALADCTFQPRISASSEQLTSCNAELIGETPEERIQRLAVKDVSRRRLEQQKLQEALYRECTFQPALSPNSETRLGVRRIASARRASSPSRGVHLRLYEEGVEKERAKAIPLAQECSFKPQLDPRASKRFAHVKPHYSSPDDISDSIRQQQERKAEQLLERHAERERAEVAGCTFRPELREVLDSQPVVVSGLGRFFELRSLAQRQQEEQLQRESKVFHREAKVPTGITIPEPFALSSGNRSARSMSEMSWC</sequence>
<dbReference type="AlphaFoldDB" id="A0AA36HUC2"/>
<evidence type="ECO:0000256" key="1">
    <source>
        <dbReference type="SAM" id="MobiDB-lite"/>
    </source>
</evidence>
<name>A0AA36HUC2_9DINO</name>
<dbReference type="EMBL" id="CAUJNA010000264">
    <property type="protein sequence ID" value="CAJ1374604.1"/>
    <property type="molecule type" value="Genomic_DNA"/>
</dbReference>
<dbReference type="Proteomes" id="UP001178507">
    <property type="component" value="Unassembled WGS sequence"/>
</dbReference>
<protein>
    <submittedName>
        <fullName evidence="2">Uncharacterized protein</fullName>
    </submittedName>
</protein>
<accession>A0AA36HUC2</accession>
<evidence type="ECO:0000313" key="2">
    <source>
        <dbReference type="EMBL" id="CAJ1374604.1"/>
    </source>
</evidence>
<feature type="region of interest" description="Disordered" evidence="1">
    <location>
        <begin position="211"/>
        <end position="268"/>
    </location>
</feature>
<keyword evidence="3" id="KW-1185">Reference proteome</keyword>
<comment type="caution">
    <text evidence="2">The sequence shown here is derived from an EMBL/GenBank/DDBJ whole genome shotgun (WGS) entry which is preliminary data.</text>
</comment>
<dbReference type="PANTHER" id="PTHR37028">
    <property type="entry name" value="UNNAMED PRODUCT-RELATED"/>
    <property type="match status" value="1"/>
</dbReference>
<organism evidence="2 3">
    <name type="scientific">Effrenium voratum</name>
    <dbReference type="NCBI Taxonomy" id="2562239"/>
    <lineage>
        <taxon>Eukaryota</taxon>
        <taxon>Sar</taxon>
        <taxon>Alveolata</taxon>
        <taxon>Dinophyceae</taxon>
        <taxon>Suessiales</taxon>
        <taxon>Symbiodiniaceae</taxon>
        <taxon>Effrenium</taxon>
    </lineage>
</organism>
<evidence type="ECO:0000313" key="3">
    <source>
        <dbReference type="Proteomes" id="UP001178507"/>
    </source>
</evidence>
<gene>
    <name evidence="2" type="ORF">EVOR1521_LOCUS4116</name>
</gene>
<feature type="compositionally biased region" description="Basic and acidic residues" evidence="1">
    <location>
        <begin position="252"/>
        <end position="262"/>
    </location>
</feature>
<proteinExistence type="predicted"/>